<dbReference type="Proteomes" id="UP001408356">
    <property type="component" value="Unassembled WGS sequence"/>
</dbReference>
<name>A0ABR2V604_9PEZI</name>
<protein>
    <submittedName>
        <fullName evidence="3">Uncharacterized protein</fullName>
    </submittedName>
</protein>
<feature type="region of interest" description="Disordered" evidence="2">
    <location>
        <begin position="20"/>
        <end position="40"/>
    </location>
</feature>
<keyword evidence="4" id="KW-1185">Reference proteome</keyword>
<accession>A0ABR2V604</accession>
<feature type="region of interest" description="Disordered" evidence="2">
    <location>
        <begin position="244"/>
        <end position="267"/>
    </location>
</feature>
<proteinExistence type="predicted"/>
<organism evidence="3 4">
    <name type="scientific">Seiridium unicorne</name>
    <dbReference type="NCBI Taxonomy" id="138068"/>
    <lineage>
        <taxon>Eukaryota</taxon>
        <taxon>Fungi</taxon>
        <taxon>Dikarya</taxon>
        <taxon>Ascomycota</taxon>
        <taxon>Pezizomycotina</taxon>
        <taxon>Sordariomycetes</taxon>
        <taxon>Xylariomycetidae</taxon>
        <taxon>Amphisphaeriales</taxon>
        <taxon>Sporocadaceae</taxon>
        <taxon>Seiridium</taxon>
    </lineage>
</organism>
<feature type="coiled-coil region" evidence="1">
    <location>
        <begin position="142"/>
        <end position="169"/>
    </location>
</feature>
<sequence length="614" mass="69313">MGPKKVFMDHFRKSLPSARASKAVSSQHGHHDAYETPGNFRQGPNNFWPFKSPAKSKLYHRTIEHPGLRRLFGRRKQASNKAAEARKLKKLFTKKMNMVILKLKVKYESEIYILKKSLAEVQQVQKFLRTQLSYSIDRINSSEMAQQQINDLMIKLAAAEKANANANDQDMMNKFAIAQQLIAQKDKEISDLKRGTTRQANGAKDQDLVNNLATAQQELATAQQQLATKDQKIKDLETRITVKSNAVKTEPAEGQGTVQAEKDEEDDKDEQIEELRETLQKCQTAGKALQLYINGLSGNRDELLPNNGKGAFNDLCYGVSTWVERYVGLHSSDIQHKQNLVQLALADKQRVAGLRAALDKNREYLLASNVADLDDTIIEALLFRVLYERIFNTFLHGVSSMIEFAVHKVADAMTNHSKPQPSPYKVRAWQADGAHALLGLPQIDTHIRPNYVNNVVDHILSITNIFISPEHMAEATEVLRDTVVKPAIALKERMAVTPNVFSVVYSDFIPTTNGVKDYAGTEPDFYRRVDEFRLEDVSNGYRPVNFSKMDPRPSEAEISKFLRRIMTYVPSFEVKFTNELGNTEILRQQSMAVAYRAGQPTQESVIEALYKAGA</sequence>
<evidence type="ECO:0000313" key="3">
    <source>
        <dbReference type="EMBL" id="KAK9422335.1"/>
    </source>
</evidence>
<gene>
    <name evidence="3" type="ORF">SUNI508_05014</name>
</gene>
<evidence type="ECO:0000256" key="2">
    <source>
        <dbReference type="SAM" id="MobiDB-lite"/>
    </source>
</evidence>
<keyword evidence="1" id="KW-0175">Coiled coil</keyword>
<evidence type="ECO:0000256" key="1">
    <source>
        <dbReference type="SAM" id="Coils"/>
    </source>
</evidence>
<dbReference type="EMBL" id="JARVKF010000124">
    <property type="protein sequence ID" value="KAK9422335.1"/>
    <property type="molecule type" value="Genomic_DNA"/>
</dbReference>
<evidence type="ECO:0000313" key="4">
    <source>
        <dbReference type="Proteomes" id="UP001408356"/>
    </source>
</evidence>
<comment type="caution">
    <text evidence="3">The sequence shown here is derived from an EMBL/GenBank/DDBJ whole genome shotgun (WGS) entry which is preliminary data.</text>
</comment>
<reference evidence="3 4" key="1">
    <citation type="journal article" date="2024" name="J. Plant Pathol.">
        <title>Sequence and assembly of the genome of Seiridium unicorne, isolate CBS 538.82, causal agent of cypress canker disease.</title>
        <authorList>
            <person name="Scali E."/>
            <person name="Rocca G.D."/>
            <person name="Danti R."/>
            <person name="Garbelotto M."/>
            <person name="Barberini S."/>
            <person name="Baroncelli R."/>
            <person name="Emiliani G."/>
        </authorList>
    </citation>
    <scope>NUCLEOTIDE SEQUENCE [LARGE SCALE GENOMIC DNA]</scope>
    <source>
        <strain evidence="3 4">BM-138-508</strain>
    </source>
</reference>